<name>A0A7S4UB82_9DINO</name>
<dbReference type="AlphaFoldDB" id="A0A7S4UB82"/>
<protein>
    <submittedName>
        <fullName evidence="2">Uncharacterized protein</fullName>
    </submittedName>
</protein>
<proteinExistence type="predicted"/>
<sequence>MAAAELAVRRSVSEGALQLRPLHRERAAAKRWGECSQTPRTVSWSCEFEHTQATRVCAQVVASLVKVRALKQTQGCPRCAIQVWVEGLHRDVRLAVSTGSVCPKNSPGAAHVSWLGRLKEQPERCTGDSWRFVEPPSKREADGAESGEAAKGHRGRKTMAQAVLGMLAAIARMFGAKTVELGAEDNGSGKLIRFYSDLGFTARGMMERNGHPELRMEAPIEVVAGLAPQAWFPGIVPPSFDAWPWLWGVVWEPSLDTVLDALAVPRQWSWMAQWPLGASVGVKFETDNLVGKLAFEVQFRGVRGRELALARSTVRVRQAAVRVIWLGRRCSQPVHPTVKGRSLDGELVPANARGGPSSPTVALALLGVLAALGCWLGCASVELMAVDDGSGRLLAYLKAVGFTEQDPKNLGCSALVADCKELAKRCCPEEWRDRLPPDAELSPLGRTIHAPC</sequence>
<dbReference type="EMBL" id="HBNR01008892">
    <property type="protein sequence ID" value="CAE4566221.1"/>
    <property type="molecule type" value="Transcribed_RNA"/>
</dbReference>
<evidence type="ECO:0000313" key="2">
    <source>
        <dbReference type="EMBL" id="CAE4566221.1"/>
    </source>
</evidence>
<reference evidence="2" key="1">
    <citation type="submission" date="2021-01" db="EMBL/GenBank/DDBJ databases">
        <authorList>
            <person name="Corre E."/>
            <person name="Pelletier E."/>
            <person name="Niang G."/>
            <person name="Scheremetjew M."/>
            <person name="Finn R."/>
            <person name="Kale V."/>
            <person name="Holt S."/>
            <person name="Cochrane G."/>
            <person name="Meng A."/>
            <person name="Brown T."/>
            <person name="Cohen L."/>
        </authorList>
    </citation>
    <scope>NUCLEOTIDE SEQUENCE</scope>
    <source>
        <strain evidence="2">CCMP3105</strain>
    </source>
</reference>
<evidence type="ECO:0000256" key="1">
    <source>
        <dbReference type="SAM" id="MobiDB-lite"/>
    </source>
</evidence>
<accession>A0A7S4UB82</accession>
<organism evidence="2">
    <name type="scientific">Alexandrium monilatum</name>
    <dbReference type="NCBI Taxonomy" id="311494"/>
    <lineage>
        <taxon>Eukaryota</taxon>
        <taxon>Sar</taxon>
        <taxon>Alveolata</taxon>
        <taxon>Dinophyceae</taxon>
        <taxon>Gonyaulacales</taxon>
        <taxon>Pyrocystaceae</taxon>
        <taxon>Alexandrium</taxon>
    </lineage>
</organism>
<gene>
    <name evidence="2" type="ORF">AMON00008_LOCUS5840</name>
</gene>
<feature type="region of interest" description="Disordered" evidence="1">
    <location>
        <begin position="132"/>
        <end position="156"/>
    </location>
</feature>